<evidence type="ECO:0000313" key="2">
    <source>
        <dbReference type="Proteomes" id="UP000887561"/>
    </source>
</evidence>
<keyword evidence="2" id="KW-1185">Reference proteome</keyword>
<dbReference type="Pfam" id="PF10263">
    <property type="entry name" value="SprT-like"/>
    <property type="match status" value="1"/>
</dbReference>
<dbReference type="InterPro" id="IPR006640">
    <property type="entry name" value="SprT-like_domain"/>
</dbReference>
<evidence type="ECO:0000313" key="3">
    <source>
        <dbReference type="WBParaSite" id="scaffold5146_cov149.g9125"/>
    </source>
</evidence>
<dbReference type="GO" id="GO:0006974">
    <property type="term" value="P:DNA damage response"/>
    <property type="evidence" value="ECO:0007669"/>
    <property type="project" value="UniProtKB-ARBA"/>
</dbReference>
<dbReference type="AlphaFoldDB" id="A0A915MWI4"/>
<accession>A0A915MWI4</accession>
<dbReference type="Proteomes" id="UP000887561">
    <property type="component" value="Unplaced"/>
</dbReference>
<reference evidence="3" key="1">
    <citation type="submission" date="2022-11" db="UniProtKB">
        <authorList>
            <consortium name="WormBaseParasite"/>
        </authorList>
    </citation>
    <scope>IDENTIFICATION</scope>
</reference>
<feature type="domain" description="SprT-like" evidence="1">
    <location>
        <begin position="42"/>
        <end position="136"/>
    </location>
</feature>
<evidence type="ECO:0000259" key="1">
    <source>
        <dbReference type="Pfam" id="PF10263"/>
    </source>
</evidence>
<protein>
    <submittedName>
        <fullName evidence="3">SprT-like domain-containing protein</fullName>
    </submittedName>
</protein>
<name>A0A915MWI4_MELJA</name>
<proteinExistence type="predicted"/>
<organism evidence="2 3">
    <name type="scientific">Meloidogyne javanica</name>
    <name type="common">Root-knot nematode worm</name>
    <dbReference type="NCBI Taxonomy" id="6303"/>
    <lineage>
        <taxon>Eukaryota</taxon>
        <taxon>Metazoa</taxon>
        <taxon>Ecdysozoa</taxon>
        <taxon>Nematoda</taxon>
        <taxon>Chromadorea</taxon>
        <taxon>Rhabditida</taxon>
        <taxon>Tylenchina</taxon>
        <taxon>Tylenchomorpha</taxon>
        <taxon>Tylenchoidea</taxon>
        <taxon>Meloidogynidae</taxon>
        <taxon>Meloidogyninae</taxon>
        <taxon>Meloidogyne</taxon>
        <taxon>Meloidogyne incognita group</taxon>
    </lineage>
</organism>
<dbReference type="WBParaSite" id="scaffold5146_cov149.g9125">
    <property type="protein sequence ID" value="scaffold5146_cov149.g9125"/>
    <property type="gene ID" value="scaffold5146_cov149.g9125"/>
</dbReference>
<sequence length="145" mass="16911">MPNISQTTKDKRLAINRPRSIAYIRRFLKENELGGHRLDLARNLFPYMNTIFFNDALTGITFNSLRLSDRWGDYEDNTRILRLHLSINNRARLVGTLLHELCHAAVHQINKTVEKDQHGPIFLSWLTKVQEVFTELTDDLVCRPP</sequence>